<evidence type="ECO:0000256" key="8">
    <source>
        <dbReference type="ARBA" id="ARBA00031195"/>
    </source>
</evidence>
<name>A0A6A6R3X0_9PEZI</name>
<sequence>MVSSFRRRTPAAIASSSPQSSFDAPRDDSKPLIVPSKTTHTHTFIVLHGRGSNAHDFGPKFSSARTSSGHTLQECFPGVKLVFLTAKKRRAALYNRAWINQWFDNYSLDDPTKRQEIMYDGLRESSAIIRSLIQEQAALVGANNVVLVGLSQGCAIGLHVLLSSHDGSLPFGAFIGMSGWLPLARDIEAETWPYDNVEDNDPFGDSEGKDEDTLLKQQLRAANFARDICDIPTLPLDGHLAPSFSETPVFLGHGTKDDKVRLHMGKQAYGIFERLQVPITWKTYEFGHWWKEPEEIDDIVKFLQDKVGL</sequence>
<dbReference type="InterPro" id="IPR029058">
    <property type="entry name" value="AB_hydrolase_fold"/>
</dbReference>
<dbReference type="EMBL" id="MU004184">
    <property type="protein sequence ID" value="KAF2499421.1"/>
    <property type="molecule type" value="Genomic_DNA"/>
</dbReference>
<dbReference type="PANTHER" id="PTHR10655:SF17">
    <property type="entry name" value="LYSOPHOSPHOLIPASE-LIKE PROTEIN 1"/>
    <property type="match status" value="1"/>
</dbReference>
<keyword evidence="4" id="KW-0719">Serine esterase</keyword>
<dbReference type="GO" id="GO:0008474">
    <property type="term" value="F:palmitoyl-(protein) hydrolase activity"/>
    <property type="evidence" value="ECO:0007669"/>
    <property type="project" value="UniProtKB-EC"/>
</dbReference>
<reference evidence="12" key="1">
    <citation type="journal article" date="2020" name="Stud. Mycol.">
        <title>101 Dothideomycetes genomes: a test case for predicting lifestyles and emergence of pathogens.</title>
        <authorList>
            <person name="Haridas S."/>
            <person name="Albert R."/>
            <person name="Binder M."/>
            <person name="Bloem J."/>
            <person name="Labutti K."/>
            <person name="Salamov A."/>
            <person name="Andreopoulos B."/>
            <person name="Baker S."/>
            <person name="Barry K."/>
            <person name="Bills G."/>
            <person name="Bluhm B."/>
            <person name="Cannon C."/>
            <person name="Castanera R."/>
            <person name="Culley D."/>
            <person name="Daum C."/>
            <person name="Ezra D."/>
            <person name="Gonzalez J."/>
            <person name="Henrissat B."/>
            <person name="Kuo A."/>
            <person name="Liang C."/>
            <person name="Lipzen A."/>
            <person name="Lutzoni F."/>
            <person name="Magnuson J."/>
            <person name="Mondo S."/>
            <person name="Nolan M."/>
            <person name="Ohm R."/>
            <person name="Pangilinan J."/>
            <person name="Park H.-J."/>
            <person name="Ramirez L."/>
            <person name="Alfaro M."/>
            <person name="Sun H."/>
            <person name="Tritt A."/>
            <person name="Yoshinaga Y."/>
            <person name="Zwiers L.-H."/>
            <person name="Turgeon B."/>
            <person name="Goodwin S."/>
            <person name="Spatafora J."/>
            <person name="Crous P."/>
            <person name="Grigoriev I."/>
        </authorList>
    </citation>
    <scope>NUCLEOTIDE SEQUENCE</scope>
    <source>
        <strain evidence="12">CBS 269.34</strain>
    </source>
</reference>
<protein>
    <recommendedName>
        <fullName evidence="3">Acyl-protein thioesterase 1</fullName>
        <ecNumber evidence="2">3.1.2.22</ecNumber>
    </recommendedName>
    <alternativeName>
        <fullName evidence="8">Palmitoyl-protein hydrolase</fullName>
    </alternativeName>
</protein>
<dbReference type="PANTHER" id="PTHR10655">
    <property type="entry name" value="LYSOPHOSPHOLIPASE-RELATED"/>
    <property type="match status" value="1"/>
</dbReference>
<comment type="catalytic activity">
    <reaction evidence="9">
        <text>S-hexadecanoyl-L-cysteinyl-[protein] + H2O = L-cysteinyl-[protein] + hexadecanoate + H(+)</text>
        <dbReference type="Rhea" id="RHEA:19233"/>
        <dbReference type="Rhea" id="RHEA-COMP:10131"/>
        <dbReference type="Rhea" id="RHEA-COMP:11032"/>
        <dbReference type="ChEBI" id="CHEBI:7896"/>
        <dbReference type="ChEBI" id="CHEBI:15377"/>
        <dbReference type="ChEBI" id="CHEBI:15378"/>
        <dbReference type="ChEBI" id="CHEBI:29950"/>
        <dbReference type="ChEBI" id="CHEBI:74151"/>
        <dbReference type="EC" id="3.1.2.22"/>
    </reaction>
</comment>
<evidence type="ECO:0000256" key="2">
    <source>
        <dbReference type="ARBA" id="ARBA00012423"/>
    </source>
</evidence>
<keyword evidence="13" id="KW-1185">Reference proteome</keyword>
<keyword evidence="5 12" id="KW-0378">Hydrolase</keyword>
<dbReference type="EC" id="3.1.2.22" evidence="2"/>
<dbReference type="GO" id="GO:0005737">
    <property type="term" value="C:cytoplasm"/>
    <property type="evidence" value="ECO:0007669"/>
    <property type="project" value="TreeGrafter"/>
</dbReference>
<dbReference type="GO" id="GO:0006631">
    <property type="term" value="P:fatty acid metabolic process"/>
    <property type="evidence" value="ECO:0007669"/>
    <property type="project" value="UniProtKB-KW"/>
</dbReference>
<keyword evidence="6" id="KW-0276">Fatty acid metabolism</keyword>
<evidence type="ECO:0000256" key="5">
    <source>
        <dbReference type="ARBA" id="ARBA00022801"/>
    </source>
</evidence>
<organism evidence="12 13">
    <name type="scientific">Lophium mytilinum</name>
    <dbReference type="NCBI Taxonomy" id="390894"/>
    <lineage>
        <taxon>Eukaryota</taxon>
        <taxon>Fungi</taxon>
        <taxon>Dikarya</taxon>
        <taxon>Ascomycota</taxon>
        <taxon>Pezizomycotina</taxon>
        <taxon>Dothideomycetes</taxon>
        <taxon>Pleosporomycetidae</taxon>
        <taxon>Mytilinidiales</taxon>
        <taxon>Mytilinidiaceae</taxon>
        <taxon>Lophium</taxon>
    </lineage>
</organism>
<feature type="domain" description="Phospholipase/carboxylesterase/thioesterase" evidence="11">
    <location>
        <begin position="31"/>
        <end position="188"/>
    </location>
</feature>
<proteinExistence type="inferred from homology"/>
<evidence type="ECO:0000256" key="1">
    <source>
        <dbReference type="ARBA" id="ARBA00006499"/>
    </source>
</evidence>
<evidence type="ECO:0000256" key="7">
    <source>
        <dbReference type="ARBA" id="ARBA00029392"/>
    </source>
</evidence>
<evidence type="ECO:0000256" key="3">
    <source>
        <dbReference type="ARBA" id="ARBA00014923"/>
    </source>
</evidence>
<comment type="similarity">
    <text evidence="1">Belongs to the AB hydrolase superfamily. AB hydrolase 2 family.</text>
</comment>
<dbReference type="SUPFAM" id="SSF53474">
    <property type="entry name" value="alpha/beta-Hydrolases"/>
    <property type="match status" value="1"/>
</dbReference>
<gene>
    <name evidence="12" type="ORF">BU16DRAFT_503547</name>
</gene>
<evidence type="ECO:0000313" key="13">
    <source>
        <dbReference type="Proteomes" id="UP000799750"/>
    </source>
</evidence>
<dbReference type="InterPro" id="IPR003140">
    <property type="entry name" value="PLipase/COase/thioEstase"/>
</dbReference>
<dbReference type="Gene3D" id="3.40.50.1820">
    <property type="entry name" value="alpha/beta hydrolase"/>
    <property type="match status" value="1"/>
</dbReference>
<evidence type="ECO:0000256" key="4">
    <source>
        <dbReference type="ARBA" id="ARBA00022487"/>
    </source>
</evidence>
<comment type="function">
    <text evidence="7">Hydrolyzes fatty acids from S-acylated cysteine residues in proteins with a strong preference for palmitoylated G-alpha proteins over other acyl substrates. Mediates the deacylation of G-alpha proteins such as GPA1 in vivo, but has weak or no activity toward palmitoylated Ras proteins. Has weak lysophospholipase activity in vitro; however such activity may not exist in vivo.</text>
</comment>
<accession>A0A6A6R3X0</accession>
<evidence type="ECO:0000256" key="6">
    <source>
        <dbReference type="ARBA" id="ARBA00022832"/>
    </source>
</evidence>
<dbReference type="Proteomes" id="UP000799750">
    <property type="component" value="Unassembled WGS sequence"/>
</dbReference>
<dbReference type="GO" id="GO:0052689">
    <property type="term" value="F:carboxylic ester hydrolase activity"/>
    <property type="evidence" value="ECO:0007669"/>
    <property type="project" value="UniProtKB-KW"/>
</dbReference>
<dbReference type="InterPro" id="IPR050565">
    <property type="entry name" value="LYPA1-2/EST-like"/>
</dbReference>
<dbReference type="AlphaFoldDB" id="A0A6A6R3X0"/>
<evidence type="ECO:0000259" key="11">
    <source>
        <dbReference type="Pfam" id="PF02230"/>
    </source>
</evidence>
<dbReference type="Pfam" id="PF02230">
    <property type="entry name" value="Abhydrolase_2"/>
    <property type="match status" value="1"/>
</dbReference>
<evidence type="ECO:0000313" key="12">
    <source>
        <dbReference type="EMBL" id="KAF2499421.1"/>
    </source>
</evidence>
<dbReference type="OrthoDB" id="2418081at2759"/>
<evidence type="ECO:0000256" key="9">
    <source>
        <dbReference type="ARBA" id="ARBA00047337"/>
    </source>
</evidence>
<evidence type="ECO:0000256" key="10">
    <source>
        <dbReference type="SAM" id="MobiDB-lite"/>
    </source>
</evidence>
<feature type="compositionally biased region" description="Low complexity" evidence="10">
    <location>
        <begin position="10"/>
        <end position="23"/>
    </location>
</feature>
<keyword evidence="6" id="KW-0443">Lipid metabolism</keyword>
<feature type="region of interest" description="Disordered" evidence="10">
    <location>
        <begin position="1"/>
        <end position="34"/>
    </location>
</feature>